<name>A0A650EKE5_9BACT</name>
<organism evidence="1">
    <name type="scientific">uncultured Candidatus Melainabacteria bacterium</name>
    <dbReference type="NCBI Taxonomy" id="2682970"/>
    <lineage>
        <taxon>Bacteria</taxon>
        <taxon>Bacillati</taxon>
        <taxon>Candidatus Melainabacteria</taxon>
        <taxon>environmental samples</taxon>
    </lineage>
</organism>
<dbReference type="AlphaFoldDB" id="A0A650EKE5"/>
<sequence>MSDDVRKNFTYEISTEGLCAKNTIKGSFIAKGITYGQEYELNVNRQKAVTTITGKIGTKGVDVKSERQGGFFSGKYNIEGYVGNKKILISEKAGLTGDKRFIGKFGDEDISLTYQHFRHNDMITGVGVDMQLMYYAEFGSKPKYVGKYKLSPEFLPIFAALNRFL</sequence>
<gene>
    <name evidence="1" type="ORF">Melaina855_0780</name>
</gene>
<accession>A0A650EKE5</accession>
<protein>
    <submittedName>
        <fullName evidence="1">Uncharacterized protein</fullName>
    </submittedName>
</protein>
<dbReference type="EMBL" id="MN577570">
    <property type="protein sequence ID" value="QGT49691.1"/>
    <property type="molecule type" value="Genomic_DNA"/>
</dbReference>
<evidence type="ECO:0000313" key="1">
    <source>
        <dbReference type="EMBL" id="QGT49691.1"/>
    </source>
</evidence>
<reference evidence="1" key="1">
    <citation type="journal article" date="2020" name="J. ISSAAS">
        <title>Lactobacilli and other gastrointestinal microbiota of Peromyscus leucopus, reservoir host for agents of Lyme disease and other zoonoses in North America.</title>
        <authorList>
            <person name="Milovic A."/>
            <person name="Bassam K."/>
            <person name="Shao H."/>
            <person name="Chatzistamou I."/>
            <person name="Tufts D.M."/>
            <person name="Diuk-Wasser M."/>
            <person name="Barbour A.G."/>
        </authorList>
    </citation>
    <scope>NUCLEOTIDE SEQUENCE</scope>
    <source>
        <strain evidence="1">LL20</strain>
    </source>
</reference>
<proteinExistence type="predicted"/>